<comment type="caution">
    <text evidence="1">The sequence shown here is derived from an EMBL/GenBank/DDBJ whole genome shotgun (WGS) entry which is preliminary data.</text>
</comment>
<proteinExistence type="predicted"/>
<protein>
    <submittedName>
        <fullName evidence="1">Uncharacterized protein</fullName>
    </submittedName>
</protein>
<evidence type="ECO:0000313" key="1">
    <source>
        <dbReference type="EMBL" id="MBT9146014.1"/>
    </source>
</evidence>
<reference evidence="1 2" key="1">
    <citation type="journal article" date="2021" name="bioRxiv">
        <title>Unique metabolic strategies in Hadean analogues reveal hints for primordial physiology.</title>
        <authorList>
            <person name="Nobu M.K."/>
            <person name="Nakai R."/>
            <person name="Tamazawa S."/>
            <person name="Mori H."/>
            <person name="Toyoda A."/>
            <person name="Ijiri A."/>
            <person name="Suzuki S."/>
            <person name="Kurokawa K."/>
            <person name="Kamagata Y."/>
            <person name="Tamaki H."/>
        </authorList>
    </citation>
    <scope>NUCLEOTIDE SEQUENCE [LARGE SCALE GENOMIC DNA]</scope>
    <source>
        <strain evidence="1">BS525</strain>
    </source>
</reference>
<dbReference type="Proteomes" id="UP000811545">
    <property type="component" value="Unassembled WGS sequence"/>
</dbReference>
<name>A0A9E2BIT6_PSYF1</name>
<accession>A0A9E2BIT6</accession>
<sequence>MLLFKIIRGDKTDNINPAVKGYGGKKYSELMSRMISDGVDFQNTFRYGVDFNRVIAPVLIRYFTPDEVEKMRFIFTGINLIPHALVIPKQIEPGYLQLALNPLKVNLKL</sequence>
<dbReference type="AlphaFoldDB" id="A0A9E2BIT6"/>
<gene>
    <name evidence="1" type="ORF">DDT42_01893</name>
</gene>
<organism evidence="1 2">
    <name type="scientific">Psychracetigena formicireducens</name>
    <dbReference type="NCBI Taxonomy" id="2986056"/>
    <lineage>
        <taxon>Bacteria</taxon>
        <taxon>Bacillati</taxon>
        <taxon>Candidatus Lithacetigenota</taxon>
        <taxon>Candidatus Psychracetigena</taxon>
    </lineage>
</organism>
<evidence type="ECO:0000313" key="2">
    <source>
        <dbReference type="Proteomes" id="UP000811545"/>
    </source>
</evidence>
<dbReference type="EMBL" id="QLTW01000268">
    <property type="protein sequence ID" value="MBT9146014.1"/>
    <property type="molecule type" value="Genomic_DNA"/>
</dbReference>